<feature type="transmembrane region" description="Helical" evidence="1">
    <location>
        <begin position="12"/>
        <end position="27"/>
    </location>
</feature>
<dbReference type="Proteomes" id="UP000515349">
    <property type="component" value="Chromosome"/>
</dbReference>
<dbReference type="PANTHER" id="PTHR34220">
    <property type="entry name" value="SENSOR HISTIDINE KINASE YPDA"/>
    <property type="match status" value="1"/>
</dbReference>
<reference evidence="3" key="4">
    <citation type="submission" date="2020-07" db="EMBL/GenBank/DDBJ databases">
        <authorList>
            <person name="Yang C."/>
        </authorList>
    </citation>
    <scope>NUCLEOTIDE SEQUENCE</scope>
    <source>
        <strain evidence="3">Cx-624</strain>
    </source>
</reference>
<dbReference type="EMBL" id="CP059472">
    <property type="protein sequence ID" value="QMS98646.1"/>
    <property type="molecule type" value="Genomic_DNA"/>
</dbReference>
<keyword evidence="1" id="KW-0812">Transmembrane</keyword>
<sequence>MQLNRANELSRFFLNLIFFGFILFTSIDNSPHEVSNAFIIIYTFLLFVPAWLNNFLLLPYLRRTRKSNQYLILLLISFLISVFLGGSVLRWIYRQSGTCGLGNFTSIAVTSSAPEGYQIYQPFFDIFPGMLIIMFALGAAYAVKEYILTLRKNEIISSEHTLAELNLLKSQVSPHFLFNVLNSLYALSLKMSPETPEVILKLSTILRYSLYDSQTRETPLSKEIHILETYIGIENLRLPATATVTFDHKLLDPSARVAPMLMLPLVENAFKHGIDSTVDASFIEINLLCSDGFLKFTVKNNYKPGQSAGYGGIGIENIRKRLQLLYSGRHSLDLLQDAQTFTATLEINL</sequence>
<name>A0A7D7QYA3_9FLAO</name>
<dbReference type="GO" id="GO:0016020">
    <property type="term" value="C:membrane"/>
    <property type="evidence" value="ECO:0007669"/>
    <property type="project" value="InterPro"/>
</dbReference>
<reference evidence="4" key="1">
    <citation type="submission" date="2020-07" db="EMBL/GenBank/DDBJ databases">
        <title>Chryseobacterium sp. CX-624.</title>
        <authorList>
            <person name="Yang C."/>
        </authorList>
    </citation>
    <scope>NUCLEOTIDE SEQUENCE</scope>
    <source>
        <strain evidence="4">CX-624</strain>
    </source>
</reference>
<reference evidence="5" key="2">
    <citation type="submission" date="2020-07" db="EMBL/GenBank/DDBJ databases">
        <title>Chryseobacterium sp.cx-624.</title>
        <authorList>
            <person name="Yang C."/>
        </authorList>
    </citation>
    <scope>NUCLEOTIDE SEQUENCE [LARGE SCALE GENOMIC DNA]</scope>
    <source>
        <strain evidence="5">cx-624</strain>
    </source>
</reference>
<dbReference type="Gene3D" id="3.30.565.10">
    <property type="entry name" value="Histidine kinase-like ATPase, C-terminal domain"/>
    <property type="match status" value="1"/>
</dbReference>
<protein>
    <submittedName>
        <fullName evidence="4">Histidine kinase</fullName>
    </submittedName>
</protein>
<dbReference type="InterPro" id="IPR036890">
    <property type="entry name" value="HATPase_C_sf"/>
</dbReference>
<evidence type="ECO:0000313" key="6">
    <source>
        <dbReference type="Proteomes" id="UP000539710"/>
    </source>
</evidence>
<accession>A0A7D7QYA3</accession>
<dbReference type="GO" id="GO:0000155">
    <property type="term" value="F:phosphorelay sensor kinase activity"/>
    <property type="evidence" value="ECO:0007669"/>
    <property type="project" value="InterPro"/>
</dbReference>
<feature type="transmembrane region" description="Helical" evidence="1">
    <location>
        <begin position="126"/>
        <end position="143"/>
    </location>
</feature>
<dbReference type="AlphaFoldDB" id="A0A7D7QYA3"/>
<dbReference type="RefSeq" id="WP_181886068.1">
    <property type="nucleotide sequence ID" value="NZ_CP059472.1"/>
</dbReference>
<dbReference type="Pfam" id="PF06580">
    <property type="entry name" value="His_kinase"/>
    <property type="match status" value="1"/>
</dbReference>
<evidence type="ECO:0000313" key="3">
    <source>
        <dbReference type="EMBL" id="MBA5245960.1"/>
    </source>
</evidence>
<dbReference type="EMBL" id="JACEUX010000001">
    <property type="protein sequence ID" value="MBA5245960.1"/>
    <property type="molecule type" value="Genomic_DNA"/>
</dbReference>
<gene>
    <name evidence="4" type="ORF">H1R16_01125</name>
    <name evidence="3" type="ORF">H2507_02145</name>
</gene>
<keyword evidence="1" id="KW-1133">Transmembrane helix</keyword>
<evidence type="ECO:0000259" key="2">
    <source>
        <dbReference type="Pfam" id="PF06580"/>
    </source>
</evidence>
<dbReference type="PANTHER" id="PTHR34220:SF7">
    <property type="entry name" value="SENSOR HISTIDINE KINASE YPDA"/>
    <property type="match status" value="1"/>
</dbReference>
<evidence type="ECO:0000313" key="5">
    <source>
        <dbReference type="Proteomes" id="UP000515349"/>
    </source>
</evidence>
<dbReference type="InterPro" id="IPR010559">
    <property type="entry name" value="Sig_transdc_His_kin_internal"/>
</dbReference>
<keyword evidence="4" id="KW-0418">Kinase</keyword>
<dbReference type="KEGG" id="cbau:H1R16_01125"/>
<feature type="transmembrane region" description="Helical" evidence="1">
    <location>
        <begin position="70"/>
        <end position="93"/>
    </location>
</feature>
<proteinExistence type="predicted"/>
<keyword evidence="1" id="KW-0472">Membrane</keyword>
<reference evidence="6" key="3">
    <citation type="submission" date="2020-07" db="EMBL/GenBank/DDBJ databases">
        <title>Flavobacterium sp. xlx-214.</title>
        <authorList>
            <person name="Yang C."/>
        </authorList>
    </citation>
    <scope>NUCLEOTIDE SEQUENCE [LARGE SCALE GENOMIC DNA]</scope>
    <source>
        <strain evidence="6">CX-624</strain>
    </source>
</reference>
<keyword evidence="4" id="KW-0808">Transferase</keyword>
<evidence type="ECO:0000256" key="1">
    <source>
        <dbReference type="SAM" id="Phobius"/>
    </source>
</evidence>
<dbReference type="Proteomes" id="UP000539710">
    <property type="component" value="Unassembled WGS sequence"/>
</dbReference>
<feature type="transmembrane region" description="Helical" evidence="1">
    <location>
        <begin position="39"/>
        <end position="58"/>
    </location>
</feature>
<feature type="domain" description="Signal transduction histidine kinase internal region" evidence="2">
    <location>
        <begin position="163"/>
        <end position="239"/>
    </location>
</feature>
<keyword evidence="6" id="KW-1185">Reference proteome</keyword>
<organism evidence="4 5">
    <name type="scientific">Marnyiella aurantia</name>
    <dbReference type="NCBI Taxonomy" id="2758037"/>
    <lineage>
        <taxon>Bacteria</taxon>
        <taxon>Pseudomonadati</taxon>
        <taxon>Bacteroidota</taxon>
        <taxon>Flavobacteriia</taxon>
        <taxon>Flavobacteriales</taxon>
        <taxon>Weeksellaceae</taxon>
        <taxon>Marnyiella</taxon>
    </lineage>
</organism>
<evidence type="ECO:0000313" key="4">
    <source>
        <dbReference type="EMBL" id="QMS98646.1"/>
    </source>
</evidence>
<dbReference type="InterPro" id="IPR050640">
    <property type="entry name" value="Bact_2-comp_sensor_kinase"/>
</dbReference>